<dbReference type="FunFam" id="1.10.10.60:FF:000009">
    <property type="entry name" value="transcription factor MYB1R1"/>
    <property type="match status" value="1"/>
</dbReference>
<dbReference type="InterPro" id="IPR001005">
    <property type="entry name" value="SANT/Myb"/>
</dbReference>
<sequence>MSNNLYCNYLDRIDQGMELLCPASYLQNSNWMFEETKGSKWTLEENKQFETALALFDKDTPDRWCNVAAMIPGKTVNDVIKQYKELEEDVSDIEAGLIPIPGYLSSSFNLEWVNHQGFDGLKQIYGPGGKRSSSTRTADQERKKGVPWTEEEHRQFLMGLQKYGKGDWRSISHDFVTTRTPTQVASHAQKYFIRQLSGGKDKRRSSIHDITTINLSNSKVPSPDHNKPPSANNSNMVVQPQDSNMNGMAKAKYDWNLTSQGPPVALNLPNSILMIAPPHGTSPNELKLQVQNLHEGTLHGPWFGPHNPNLQLQSRQLR</sequence>
<keyword evidence="3" id="KW-0238">DNA-binding</keyword>
<keyword evidence="5" id="KW-0539">Nucleus</keyword>
<feature type="domain" description="Myb-like" evidence="7">
    <location>
        <begin position="140"/>
        <end position="192"/>
    </location>
</feature>
<evidence type="ECO:0000256" key="1">
    <source>
        <dbReference type="ARBA" id="ARBA00004123"/>
    </source>
</evidence>
<dbReference type="AlphaFoldDB" id="A0ABC8QMQ2"/>
<keyword evidence="11" id="KW-1185">Reference proteome</keyword>
<comment type="caution">
    <text evidence="10">The sequence shown here is derived from an EMBL/GenBank/DDBJ whole genome shotgun (WGS) entry which is preliminary data.</text>
</comment>
<dbReference type="InterPro" id="IPR017930">
    <property type="entry name" value="Myb_dom"/>
</dbReference>
<keyword evidence="4" id="KW-0804">Transcription</keyword>
<dbReference type="PROSITE" id="PS50090">
    <property type="entry name" value="MYB_LIKE"/>
    <property type="match status" value="1"/>
</dbReference>
<evidence type="ECO:0000259" key="7">
    <source>
        <dbReference type="PROSITE" id="PS50090"/>
    </source>
</evidence>
<feature type="compositionally biased region" description="Polar residues" evidence="6">
    <location>
        <begin position="229"/>
        <end position="242"/>
    </location>
</feature>
<proteinExistence type="predicted"/>
<dbReference type="PROSITE" id="PS51293">
    <property type="entry name" value="SANT"/>
    <property type="match status" value="1"/>
</dbReference>
<dbReference type="NCBIfam" id="TIGR01557">
    <property type="entry name" value="myb_SHAQKYF"/>
    <property type="match status" value="1"/>
</dbReference>
<dbReference type="EMBL" id="CAUOFW020000225">
    <property type="protein sequence ID" value="CAK9133891.1"/>
    <property type="molecule type" value="Genomic_DNA"/>
</dbReference>
<organism evidence="10 11">
    <name type="scientific">Ilex paraguariensis</name>
    <name type="common">yerba mate</name>
    <dbReference type="NCBI Taxonomy" id="185542"/>
    <lineage>
        <taxon>Eukaryota</taxon>
        <taxon>Viridiplantae</taxon>
        <taxon>Streptophyta</taxon>
        <taxon>Embryophyta</taxon>
        <taxon>Tracheophyta</taxon>
        <taxon>Spermatophyta</taxon>
        <taxon>Magnoliopsida</taxon>
        <taxon>eudicotyledons</taxon>
        <taxon>Gunneridae</taxon>
        <taxon>Pentapetalae</taxon>
        <taxon>asterids</taxon>
        <taxon>campanulids</taxon>
        <taxon>Aquifoliales</taxon>
        <taxon>Aquifoliaceae</taxon>
        <taxon>Ilex</taxon>
    </lineage>
</organism>
<feature type="region of interest" description="Disordered" evidence="6">
    <location>
        <begin position="215"/>
        <end position="242"/>
    </location>
</feature>
<dbReference type="GO" id="GO:0048262">
    <property type="term" value="P:determination of dorsal/ventral asymmetry"/>
    <property type="evidence" value="ECO:0007669"/>
    <property type="project" value="UniProtKB-ARBA"/>
</dbReference>
<comment type="subcellular location">
    <subcellularLocation>
        <location evidence="1">Nucleus</location>
    </subcellularLocation>
</comment>
<gene>
    <name evidence="10" type="ORF">ILEXP_LOCUS818</name>
</gene>
<evidence type="ECO:0000256" key="3">
    <source>
        <dbReference type="ARBA" id="ARBA00023125"/>
    </source>
</evidence>
<evidence type="ECO:0000259" key="8">
    <source>
        <dbReference type="PROSITE" id="PS51293"/>
    </source>
</evidence>
<reference evidence="10 11" key="1">
    <citation type="submission" date="2024-02" db="EMBL/GenBank/DDBJ databases">
        <authorList>
            <person name="Vignale AGUSTIN F."/>
            <person name="Sosa J E."/>
            <person name="Modenutti C."/>
        </authorList>
    </citation>
    <scope>NUCLEOTIDE SEQUENCE [LARGE SCALE GENOMIC DNA]</scope>
</reference>
<dbReference type="FunFam" id="1.10.10.60:FF:000154">
    <property type="entry name" value="Transcription factor SRM1"/>
    <property type="match status" value="1"/>
</dbReference>
<feature type="compositionally biased region" description="Polar residues" evidence="6">
    <location>
        <begin position="308"/>
        <end position="318"/>
    </location>
</feature>
<dbReference type="GO" id="GO:0009908">
    <property type="term" value="P:flower development"/>
    <property type="evidence" value="ECO:0007669"/>
    <property type="project" value="UniProtKB-ARBA"/>
</dbReference>
<evidence type="ECO:0000256" key="2">
    <source>
        <dbReference type="ARBA" id="ARBA00023015"/>
    </source>
</evidence>
<evidence type="ECO:0000313" key="10">
    <source>
        <dbReference type="EMBL" id="CAK9133891.1"/>
    </source>
</evidence>
<dbReference type="Proteomes" id="UP001642360">
    <property type="component" value="Unassembled WGS sequence"/>
</dbReference>
<dbReference type="Gene3D" id="1.10.10.60">
    <property type="entry name" value="Homeodomain-like"/>
    <property type="match status" value="2"/>
</dbReference>
<accession>A0ABC8QMQ2</accession>
<protein>
    <submittedName>
        <fullName evidence="10">Uncharacterized protein</fullName>
    </submittedName>
</protein>
<feature type="domain" description="HTH myb-type" evidence="9">
    <location>
        <begin position="140"/>
        <end position="196"/>
    </location>
</feature>
<dbReference type="PANTHER" id="PTHR44042:SF58">
    <property type="entry name" value="DUPLICATED HOMEODOMAIN-LIKE SUPERFAMILY PROTEIN"/>
    <property type="match status" value="1"/>
</dbReference>
<dbReference type="SUPFAM" id="SSF46689">
    <property type="entry name" value="Homeodomain-like"/>
    <property type="match status" value="2"/>
</dbReference>
<dbReference type="PROSITE" id="PS51294">
    <property type="entry name" value="HTH_MYB"/>
    <property type="match status" value="1"/>
</dbReference>
<dbReference type="Pfam" id="PF00249">
    <property type="entry name" value="Myb_DNA-binding"/>
    <property type="match status" value="1"/>
</dbReference>
<feature type="region of interest" description="Disordered" evidence="6">
    <location>
        <begin position="299"/>
        <end position="318"/>
    </location>
</feature>
<evidence type="ECO:0000256" key="5">
    <source>
        <dbReference type="ARBA" id="ARBA00023242"/>
    </source>
</evidence>
<dbReference type="InterPro" id="IPR009057">
    <property type="entry name" value="Homeodomain-like_sf"/>
</dbReference>
<dbReference type="SMART" id="SM00717">
    <property type="entry name" value="SANT"/>
    <property type="match status" value="2"/>
</dbReference>
<feature type="region of interest" description="Disordered" evidence="6">
    <location>
        <begin position="124"/>
        <end position="148"/>
    </location>
</feature>
<dbReference type="PANTHER" id="PTHR44042">
    <property type="entry name" value="DUPLICATED HOMEODOMAIN-LIKE SUPERFAMILY PROTEIN-RELATED"/>
    <property type="match status" value="1"/>
</dbReference>
<evidence type="ECO:0000256" key="6">
    <source>
        <dbReference type="SAM" id="MobiDB-lite"/>
    </source>
</evidence>
<feature type="domain" description="SANT" evidence="8">
    <location>
        <begin position="148"/>
        <end position="196"/>
    </location>
</feature>
<keyword evidence="2" id="KW-0805">Transcription regulation</keyword>
<dbReference type="InterPro" id="IPR017884">
    <property type="entry name" value="SANT_dom"/>
</dbReference>
<dbReference type="InterPro" id="IPR006447">
    <property type="entry name" value="Myb_dom_plants"/>
</dbReference>
<evidence type="ECO:0000313" key="11">
    <source>
        <dbReference type="Proteomes" id="UP001642360"/>
    </source>
</evidence>
<evidence type="ECO:0000259" key="9">
    <source>
        <dbReference type="PROSITE" id="PS51294"/>
    </source>
</evidence>
<dbReference type="Pfam" id="PF23082">
    <property type="entry name" value="Myb_DNA-binding_2"/>
    <property type="match status" value="1"/>
</dbReference>
<dbReference type="GO" id="GO:0005634">
    <property type="term" value="C:nucleus"/>
    <property type="evidence" value="ECO:0007669"/>
    <property type="project" value="UniProtKB-SubCell"/>
</dbReference>
<name>A0ABC8QMQ2_9AQUA</name>
<dbReference type="GO" id="GO:0003677">
    <property type="term" value="F:DNA binding"/>
    <property type="evidence" value="ECO:0007669"/>
    <property type="project" value="UniProtKB-KW"/>
</dbReference>
<feature type="compositionally biased region" description="Basic and acidic residues" evidence="6">
    <location>
        <begin position="138"/>
        <end position="148"/>
    </location>
</feature>
<dbReference type="CDD" id="cd00167">
    <property type="entry name" value="SANT"/>
    <property type="match status" value="2"/>
</dbReference>
<evidence type="ECO:0000256" key="4">
    <source>
        <dbReference type="ARBA" id="ARBA00023163"/>
    </source>
</evidence>